<sequence length="135" mass="15141">MTRAFLLWFIKLRCYANLSANWAGQFRFGEGHSLTVKMRCQNDAQLAAEFVLAHLKGAKIESIYCSTLFLHVNRDVSTISGIYRVVNELKKEFPVEDFSLSQSTLAEVFHSLATNNSTSTSSGQTILTNETDLID</sequence>
<organism evidence="3 4">
    <name type="scientific">Angiostrongylus cantonensis</name>
    <name type="common">Rat lungworm</name>
    <dbReference type="NCBI Taxonomy" id="6313"/>
    <lineage>
        <taxon>Eukaryota</taxon>
        <taxon>Metazoa</taxon>
        <taxon>Ecdysozoa</taxon>
        <taxon>Nematoda</taxon>
        <taxon>Chromadorea</taxon>
        <taxon>Rhabditida</taxon>
        <taxon>Rhabditina</taxon>
        <taxon>Rhabditomorpha</taxon>
        <taxon>Strongyloidea</taxon>
        <taxon>Metastrongylidae</taxon>
        <taxon>Angiostrongylus</taxon>
    </lineage>
</organism>
<proteinExistence type="predicted"/>
<feature type="compositionally biased region" description="Polar residues" evidence="1">
    <location>
        <begin position="123"/>
        <end position="135"/>
    </location>
</feature>
<keyword evidence="3" id="KW-1185">Reference proteome</keyword>
<accession>A0A0K0CZL8</accession>
<evidence type="ECO:0000256" key="1">
    <source>
        <dbReference type="SAM" id="MobiDB-lite"/>
    </source>
</evidence>
<reference evidence="3" key="1">
    <citation type="submission" date="2012-09" db="EMBL/GenBank/DDBJ databases">
        <authorList>
            <person name="Martin A.A."/>
        </authorList>
    </citation>
    <scope>NUCLEOTIDE SEQUENCE</scope>
</reference>
<evidence type="ECO:0000313" key="4">
    <source>
        <dbReference type="WBParaSite" id="ACAC_0000318701-mRNA-1"/>
    </source>
</evidence>
<reference evidence="4" key="2">
    <citation type="submission" date="2017-02" db="UniProtKB">
        <authorList>
            <consortium name="WormBaseParasite"/>
        </authorList>
    </citation>
    <scope>IDENTIFICATION</scope>
</reference>
<feature type="chain" id="PRO_5005326314" evidence="2">
    <location>
        <begin position="17"/>
        <end position="135"/>
    </location>
</feature>
<dbReference type="WBParaSite" id="ACAC_0000318701-mRNA-1">
    <property type="protein sequence ID" value="ACAC_0000318701-mRNA-1"/>
    <property type="gene ID" value="ACAC_0000318701"/>
</dbReference>
<name>A0A0K0CZL8_ANGCA</name>
<dbReference type="Proteomes" id="UP000035642">
    <property type="component" value="Unassembled WGS sequence"/>
</dbReference>
<keyword evidence="2" id="KW-0732">Signal</keyword>
<feature type="region of interest" description="Disordered" evidence="1">
    <location>
        <begin position="116"/>
        <end position="135"/>
    </location>
</feature>
<protein>
    <submittedName>
        <fullName evidence="4">ABC transporter</fullName>
    </submittedName>
</protein>
<dbReference type="AlphaFoldDB" id="A0A0K0CZL8"/>
<evidence type="ECO:0000256" key="2">
    <source>
        <dbReference type="SAM" id="SignalP"/>
    </source>
</evidence>
<evidence type="ECO:0000313" key="3">
    <source>
        <dbReference type="Proteomes" id="UP000035642"/>
    </source>
</evidence>
<dbReference type="STRING" id="6313.A0A0K0CZL8"/>
<feature type="signal peptide" evidence="2">
    <location>
        <begin position="1"/>
        <end position="16"/>
    </location>
</feature>